<evidence type="ECO:0000313" key="6">
    <source>
        <dbReference type="Proteomes" id="UP001332192"/>
    </source>
</evidence>
<evidence type="ECO:0000259" key="4">
    <source>
        <dbReference type="PROSITE" id="PS51194"/>
    </source>
</evidence>
<dbReference type="PROSITE" id="PS51192">
    <property type="entry name" value="HELICASE_ATP_BIND_1"/>
    <property type="match status" value="1"/>
</dbReference>
<dbReference type="Proteomes" id="UP001332192">
    <property type="component" value="Chromosome"/>
</dbReference>
<gene>
    <name evidence="5" type="ORF">U7230_06255</name>
</gene>
<dbReference type="InterPro" id="IPR027417">
    <property type="entry name" value="P-loop_NTPase"/>
</dbReference>
<name>A0ABZ1C187_9FIRM</name>
<keyword evidence="6" id="KW-1185">Reference proteome</keyword>
<dbReference type="InterPro" id="IPR000330">
    <property type="entry name" value="SNF2_N"/>
</dbReference>
<dbReference type="InterPro" id="IPR038718">
    <property type="entry name" value="SNF2-like_sf"/>
</dbReference>
<evidence type="ECO:0000256" key="2">
    <source>
        <dbReference type="SAM" id="MobiDB-lite"/>
    </source>
</evidence>
<reference evidence="5 6" key="1">
    <citation type="journal article" date="2024" name="Front. Microbiol.">
        <title>Novel thermophilic genera Geochorda gen. nov. and Carboxydochorda gen. nov. from the deep terrestrial subsurface reveal the ecophysiological diversity in the class Limnochordia.</title>
        <authorList>
            <person name="Karnachuk O.V."/>
            <person name="Lukina A.P."/>
            <person name="Avakyan M.R."/>
            <person name="Kadnikov V.V."/>
            <person name="Begmatov S."/>
            <person name="Beletsky A.V."/>
            <person name="Vlasova K.G."/>
            <person name="Novikov A.A."/>
            <person name="Shcherbakova V.A."/>
            <person name="Mardanov A.V."/>
            <person name="Ravin N.V."/>
        </authorList>
    </citation>
    <scope>NUCLEOTIDE SEQUENCE [LARGE SCALE GENOMIC DNA]</scope>
    <source>
        <strain evidence="5 6">L945</strain>
    </source>
</reference>
<dbReference type="Gene3D" id="3.40.50.300">
    <property type="entry name" value="P-loop containing nucleotide triphosphate hydrolases"/>
    <property type="match status" value="1"/>
</dbReference>
<sequence length="569" mass="63765">MLWPALLERFDEAPSGHLYCLEAMPVRLFAHQQAAVQRAVGPLQGRAILADEVGLGKTVEAGAILKELMLRGRVRRALVLAPAALVRQWHAELLRHCAIRACIHPRPDHGWDRPEVVLASLQTARRSPHAEAIAGLPWDIVIVDEAHRLHRASSAAFRLVAAVRKRALLLITATPVQNDLHELYHLVSLLRPGQLGTPRTFRREFTRDRRTPRNTVHLRRLVGEVLIRTRRPEAGLTLPPRQVSSVLTLFGEPHRRLYEELLRTLRAMARQMGGQERARMALVASLLLREATSSPVSLSHTLARLVARPPDEKWRPWLGGLAELARRSRRLALHDPGPKIGWVVEWLRREPPQPGSVVLFTQFVSTAKAAAEALARAGMEPALYCGEMDLARRRAALESFRERLRVLVSTDAGSEGQNLQWAWRLVNLDLPWNPMRVEQRIGRLHRLGQSRPVEVVNLAVPGTIEEYVLTLLYEKLGMFREVVGDLDEVVATVPGGLGAYIGRLVLSGADDQAVLAGLRHLGGFLERQWRRWKRARELTATVLDGPKQPPEEGQDEGWTAWPAARHASG</sequence>
<evidence type="ECO:0000259" key="3">
    <source>
        <dbReference type="PROSITE" id="PS51192"/>
    </source>
</evidence>
<dbReference type="RefSeq" id="WP_324717873.1">
    <property type="nucleotide sequence ID" value="NZ_CP141615.1"/>
</dbReference>
<dbReference type="SMART" id="SM00490">
    <property type="entry name" value="HELICc"/>
    <property type="match status" value="1"/>
</dbReference>
<dbReference type="PANTHER" id="PTHR10799">
    <property type="entry name" value="SNF2/RAD54 HELICASE FAMILY"/>
    <property type="match status" value="1"/>
</dbReference>
<proteinExistence type="predicted"/>
<dbReference type="EMBL" id="CP141615">
    <property type="protein sequence ID" value="WRP18600.1"/>
    <property type="molecule type" value="Genomic_DNA"/>
</dbReference>
<evidence type="ECO:0000313" key="5">
    <source>
        <dbReference type="EMBL" id="WRP18600.1"/>
    </source>
</evidence>
<dbReference type="CDD" id="cd18793">
    <property type="entry name" value="SF2_C_SNF"/>
    <property type="match status" value="1"/>
</dbReference>
<keyword evidence="1" id="KW-0378">Hydrolase</keyword>
<dbReference type="SUPFAM" id="SSF52540">
    <property type="entry name" value="P-loop containing nucleoside triphosphate hydrolases"/>
    <property type="match status" value="2"/>
</dbReference>
<protein>
    <submittedName>
        <fullName evidence="5">SNF2-related protein</fullName>
    </submittedName>
</protein>
<feature type="region of interest" description="Disordered" evidence="2">
    <location>
        <begin position="543"/>
        <end position="569"/>
    </location>
</feature>
<feature type="domain" description="Helicase ATP-binding" evidence="3">
    <location>
        <begin position="38"/>
        <end position="193"/>
    </location>
</feature>
<accession>A0ABZ1C187</accession>
<dbReference type="Pfam" id="PF00176">
    <property type="entry name" value="SNF2-rel_dom"/>
    <property type="match status" value="1"/>
</dbReference>
<evidence type="ECO:0000256" key="1">
    <source>
        <dbReference type="ARBA" id="ARBA00022801"/>
    </source>
</evidence>
<dbReference type="SMART" id="SM00487">
    <property type="entry name" value="DEXDc"/>
    <property type="match status" value="1"/>
</dbReference>
<dbReference type="InterPro" id="IPR014001">
    <property type="entry name" value="Helicase_ATP-bd"/>
</dbReference>
<organism evidence="5 6">
    <name type="scientific">Carboxydichorda subterranea</name>
    <dbReference type="NCBI Taxonomy" id="3109565"/>
    <lineage>
        <taxon>Bacteria</taxon>
        <taxon>Bacillati</taxon>
        <taxon>Bacillota</taxon>
        <taxon>Limnochordia</taxon>
        <taxon>Limnochordales</taxon>
        <taxon>Geochordaceae</taxon>
        <taxon>Carboxydichorda</taxon>
    </lineage>
</organism>
<dbReference type="InterPro" id="IPR049730">
    <property type="entry name" value="SNF2/RAD54-like_C"/>
</dbReference>
<dbReference type="Gene3D" id="3.40.50.10810">
    <property type="entry name" value="Tandem AAA-ATPase domain"/>
    <property type="match status" value="1"/>
</dbReference>
<dbReference type="Pfam" id="PF00271">
    <property type="entry name" value="Helicase_C"/>
    <property type="match status" value="1"/>
</dbReference>
<dbReference type="InterPro" id="IPR001650">
    <property type="entry name" value="Helicase_C-like"/>
</dbReference>
<dbReference type="PROSITE" id="PS51194">
    <property type="entry name" value="HELICASE_CTER"/>
    <property type="match status" value="1"/>
</dbReference>
<feature type="domain" description="Helicase C-terminal" evidence="4">
    <location>
        <begin position="339"/>
        <end position="501"/>
    </location>
</feature>